<dbReference type="SUPFAM" id="SSF57756">
    <property type="entry name" value="Retrovirus zinc finger-like domains"/>
    <property type="match status" value="1"/>
</dbReference>
<dbReference type="CDD" id="cd09272">
    <property type="entry name" value="RNase_HI_RT_Ty1"/>
    <property type="match status" value="1"/>
</dbReference>
<feature type="compositionally biased region" description="Low complexity" evidence="2">
    <location>
        <begin position="1"/>
        <end position="15"/>
    </location>
</feature>
<keyword evidence="1" id="KW-0645">Protease</keyword>
<dbReference type="PROSITE" id="PS50994">
    <property type="entry name" value="INTEGRASE"/>
    <property type="match status" value="1"/>
</dbReference>
<feature type="domain" description="Integrase catalytic" evidence="3">
    <location>
        <begin position="499"/>
        <end position="622"/>
    </location>
</feature>
<dbReference type="GO" id="GO:0015074">
    <property type="term" value="P:DNA integration"/>
    <property type="evidence" value="ECO:0007669"/>
    <property type="project" value="InterPro"/>
</dbReference>
<dbReference type="InterPro" id="IPR036397">
    <property type="entry name" value="RNaseH_sf"/>
</dbReference>
<dbReference type="SUPFAM" id="SSF53098">
    <property type="entry name" value="Ribonuclease H-like"/>
    <property type="match status" value="1"/>
</dbReference>
<sequence>MSTSNTLTNSNQQTLVDSGANERPSMHEKGNYIPWESRFRRFLDNKLKDRERMWNSIQNGPYQRPMVVDPTNLTVPILEPLSKMTKDEFVKFAAKEGESLDSVHERLTTLVNIMDHNNVRPIPVAINTKFLNCLQPEWSKYVTMVRYNQTGSVVSYDVLYDQLVQFEPHVLASRAKKATNNHDHLALIAHSNAPSLHSHAKSSYSSQPYYVTHPSSVINYDDDYQWELQGNSQEDKLTTAMMMVELTYKPRMHVMVKMLTTMQGETELKGLIQEMQCYNYNEKGHYARECQKPKVCDSKYFREQMLLAMKDEAGSNLGNEENDFMLDTSYREELEELTATVMLMAQIQPADKNAMTVPSYDATAVSSVKRALFTSPVPAKSKSLGATSVVAKSRFGVAKTQTATNKVIQLVLWIVDSECSKHMTGNLKLLRNFIEKFMGTVRFGNDHFTAIIGYGDYVQGNLTICHAYYVEGLGHNMFLVEQFCDGYLEGKNKKASLSPKLVPNTESKLRLLHMDLCGPMRVSSINGKKYILVIVDDYSRFTWVYFLRTKDEAPDMIIDFVNQVQKNLKASILMIRTDNGTEFKNEKLRLLYAKLGIVHKTSIARTPLQNGVVEIRNRTLVENRSIVHTRYNKNPYELIRGRKPNVQYFHVFGSLCYPTNDRDDLGKMKPKADIDLDNLFGPMYEEYYVTSSQEVSDNFAANTLDNDHTSSSSSIVIDQDDAPPIVVSSKEQVVTEPNSSVLNEVADEFVQEDIADFNGNMFHNAPQTPKFNDFGSELIAYEDADHAGCNDDFKSTSEGIQFLGDKLVNWSSKKQDYTAMSSAEAEYVSLSACCAQVNWMRT</sequence>
<accession>A0A699HIT6</accession>
<evidence type="ECO:0000256" key="1">
    <source>
        <dbReference type="ARBA" id="ARBA00022670"/>
    </source>
</evidence>
<protein>
    <recommendedName>
        <fullName evidence="3">Integrase catalytic domain-containing protein</fullName>
    </recommendedName>
</protein>
<dbReference type="AlphaFoldDB" id="A0A699HIT6"/>
<dbReference type="Gene3D" id="4.10.60.10">
    <property type="entry name" value="Zinc finger, CCHC-type"/>
    <property type="match status" value="1"/>
</dbReference>
<dbReference type="Pfam" id="PF00665">
    <property type="entry name" value="rve"/>
    <property type="match status" value="1"/>
</dbReference>
<dbReference type="InterPro" id="IPR012337">
    <property type="entry name" value="RNaseH-like_sf"/>
</dbReference>
<dbReference type="InterPro" id="IPR001584">
    <property type="entry name" value="Integrase_cat-core"/>
</dbReference>
<dbReference type="PANTHER" id="PTHR42648:SF21">
    <property type="entry name" value="CYSTEINE-RICH RLK (RECEPTOR-LIKE PROTEIN KINASE) 8"/>
    <property type="match status" value="1"/>
</dbReference>
<dbReference type="Pfam" id="PF22936">
    <property type="entry name" value="Pol_BBD"/>
    <property type="match status" value="1"/>
</dbReference>
<dbReference type="InterPro" id="IPR039537">
    <property type="entry name" value="Retrotran_Ty1/copia-like"/>
</dbReference>
<organism evidence="4">
    <name type="scientific">Tanacetum cinerariifolium</name>
    <name type="common">Dalmatian daisy</name>
    <name type="synonym">Chrysanthemum cinerariifolium</name>
    <dbReference type="NCBI Taxonomy" id="118510"/>
    <lineage>
        <taxon>Eukaryota</taxon>
        <taxon>Viridiplantae</taxon>
        <taxon>Streptophyta</taxon>
        <taxon>Embryophyta</taxon>
        <taxon>Tracheophyta</taxon>
        <taxon>Spermatophyta</taxon>
        <taxon>Magnoliopsida</taxon>
        <taxon>eudicotyledons</taxon>
        <taxon>Gunneridae</taxon>
        <taxon>Pentapetalae</taxon>
        <taxon>asterids</taxon>
        <taxon>campanulids</taxon>
        <taxon>Asterales</taxon>
        <taxon>Asteraceae</taxon>
        <taxon>Asteroideae</taxon>
        <taxon>Anthemideae</taxon>
        <taxon>Anthemidinae</taxon>
        <taxon>Tanacetum</taxon>
    </lineage>
</organism>
<keyword evidence="1" id="KW-0378">Hydrolase</keyword>
<dbReference type="InterPro" id="IPR036875">
    <property type="entry name" value="Znf_CCHC_sf"/>
</dbReference>
<name>A0A699HIT6_TANCI</name>
<dbReference type="GO" id="GO:0003676">
    <property type="term" value="F:nucleic acid binding"/>
    <property type="evidence" value="ECO:0007669"/>
    <property type="project" value="InterPro"/>
</dbReference>
<evidence type="ECO:0000259" key="3">
    <source>
        <dbReference type="PROSITE" id="PS50994"/>
    </source>
</evidence>
<dbReference type="Gene3D" id="3.30.420.10">
    <property type="entry name" value="Ribonuclease H-like superfamily/Ribonuclease H"/>
    <property type="match status" value="1"/>
</dbReference>
<dbReference type="PANTHER" id="PTHR42648">
    <property type="entry name" value="TRANSPOSASE, PUTATIVE-RELATED"/>
    <property type="match status" value="1"/>
</dbReference>
<dbReference type="GO" id="GO:0008233">
    <property type="term" value="F:peptidase activity"/>
    <property type="evidence" value="ECO:0007669"/>
    <property type="project" value="UniProtKB-KW"/>
</dbReference>
<reference evidence="4" key="1">
    <citation type="journal article" date="2019" name="Sci. Rep.">
        <title>Draft genome of Tanacetum cinerariifolium, the natural source of mosquito coil.</title>
        <authorList>
            <person name="Yamashiro T."/>
            <person name="Shiraishi A."/>
            <person name="Satake H."/>
            <person name="Nakayama K."/>
        </authorList>
    </citation>
    <scope>NUCLEOTIDE SEQUENCE</scope>
</reference>
<comment type="caution">
    <text evidence="4">The sequence shown here is derived from an EMBL/GenBank/DDBJ whole genome shotgun (WGS) entry which is preliminary data.</text>
</comment>
<dbReference type="InterPro" id="IPR054722">
    <property type="entry name" value="PolX-like_BBD"/>
</dbReference>
<dbReference type="GO" id="GO:0008270">
    <property type="term" value="F:zinc ion binding"/>
    <property type="evidence" value="ECO:0007669"/>
    <property type="project" value="InterPro"/>
</dbReference>
<proteinExistence type="predicted"/>
<feature type="region of interest" description="Disordered" evidence="2">
    <location>
        <begin position="1"/>
        <end position="29"/>
    </location>
</feature>
<evidence type="ECO:0000256" key="2">
    <source>
        <dbReference type="SAM" id="MobiDB-lite"/>
    </source>
</evidence>
<gene>
    <name evidence="4" type="ORF">Tci_388024</name>
</gene>
<evidence type="ECO:0000313" key="4">
    <source>
        <dbReference type="EMBL" id="GEY16050.1"/>
    </source>
</evidence>
<dbReference type="EMBL" id="BKCJ010156402">
    <property type="protein sequence ID" value="GEY16050.1"/>
    <property type="molecule type" value="Genomic_DNA"/>
</dbReference>
<dbReference type="GO" id="GO:0006508">
    <property type="term" value="P:proteolysis"/>
    <property type="evidence" value="ECO:0007669"/>
    <property type="project" value="UniProtKB-KW"/>
</dbReference>